<sequence>MIELAGLKATHALAARLARVAKIGDVIALSGDLGAGKTEFARAFIRTLTEPDEDVPSPTFTLVQTYEGEPFTLCHFDLYRLDHPEDIFELGIEDALTDAVSLIEWPDRMGTYIPRDRLDVHLTVTKGRNHRQAELIPHSTDWSERLRTCGHD</sequence>
<protein>
    <recommendedName>
        <fullName evidence="3">tRNA threonylcarbamoyladenosine biosynthesis protein TsaE</fullName>
    </recommendedName>
    <alternativeName>
        <fullName evidence="10">t(6)A37 threonylcarbamoyladenosine biosynthesis protein TsaE</fullName>
    </alternativeName>
</protein>
<dbReference type="PANTHER" id="PTHR33540:SF2">
    <property type="entry name" value="TRNA THREONYLCARBAMOYLADENOSINE BIOSYNTHESIS PROTEIN TSAE"/>
    <property type="match status" value="1"/>
</dbReference>
<evidence type="ECO:0000256" key="10">
    <source>
        <dbReference type="ARBA" id="ARBA00032441"/>
    </source>
</evidence>
<dbReference type="NCBIfam" id="TIGR00150">
    <property type="entry name" value="T6A_YjeE"/>
    <property type="match status" value="1"/>
</dbReference>
<dbReference type="AlphaFoldDB" id="A0A1E5QBH1"/>
<evidence type="ECO:0000256" key="1">
    <source>
        <dbReference type="ARBA" id="ARBA00004496"/>
    </source>
</evidence>
<dbReference type="Proteomes" id="UP000095347">
    <property type="component" value="Unassembled WGS sequence"/>
</dbReference>
<evidence type="ECO:0000256" key="8">
    <source>
        <dbReference type="ARBA" id="ARBA00022840"/>
    </source>
</evidence>
<evidence type="ECO:0000313" key="11">
    <source>
        <dbReference type="EMBL" id="OEJ69380.1"/>
    </source>
</evidence>
<evidence type="ECO:0000256" key="7">
    <source>
        <dbReference type="ARBA" id="ARBA00022741"/>
    </source>
</evidence>
<evidence type="ECO:0000256" key="4">
    <source>
        <dbReference type="ARBA" id="ARBA00022490"/>
    </source>
</evidence>
<comment type="subcellular location">
    <subcellularLocation>
        <location evidence="1">Cytoplasm</location>
    </subcellularLocation>
</comment>
<dbReference type="EMBL" id="MCGG01000008">
    <property type="protein sequence ID" value="OEJ69380.1"/>
    <property type="molecule type" value="Genomic_DNA"/>
</dbReference>
<evidence type="ECO:0000256" key="6">
    <source>
        <dbReference type="ARBA" id="ARBA00022723"/>
    </source>
</evidence>
<gene>
    <name evidence="11" type="ORF">BEN30_04400</name>
</gene>
<comment type="similarity">
    <text evidence="2">Belongs to the TsaE family.</text>
</comment>
<proteinExistence type="inferred from homology"/>
<keyword evidence="6" id="KW-0479">Metal-binding</keyword>
<evidence type="ECO:0000256" key="5">
    <source>
        <dbReference type="ARBA" id="ARBA00022694"/>
    </source>
</evidence>
<dbReference type="GO" id="GO:0016740">
    <property type="term" value="F:transferase activity"/>
    <property type="evidence" value="ECO:0007669"/>
    <property type="project" value="UniProtKB-KW"/>
</dbReference>
<keyword evidence="12" id="KW-1185">Reference proteome</keyword>
<dbReference type="GO" id="GO:0005524">
    <property type="term" value="F:ATP binding"/>
    <property type="evidence" value="ECO:0007669"/>
    <property type="project" value="UniProtKB-KW"/>
</dbReference>
<comment type="caution">
    <text evidence="11">The sequence shown here is derived from an EMBL/GenBank/DDBJ whole genome shotgun (WGS) entry which is preliminary data.</text>
</comment>
<dbReference type="SUPFAM" id="SSF52540">
    <property type="entry name" value="P-loop containing nucleoside triphosphate hydrolases"/>
    <property type="match status" value="1"/>
</dbReference>
<evidence type="ECO:0000256" key="2">
    <source>
        <dbReference type="ARBA" id="ARBA00007599"/>
    </source>
</evidence>
<organism evidence="11 12">
    <name type="scientific">Magnetovibrio blakemorei</name>
    <dbReference type="NCBI Taxonomy" id="28181"/>
    <lineage>
        <taxon>Bacteria</taxon>
        <taxon>Pseudomonadati</taxon>
        <taxon>Pseudomonadota</taxon>
        <taxon>Alphaproteobacteria</taxon>
        <taxon>Rhodospirillales</taxon>
        <taxon>Magnetovibrionaceae</taxon>
        <taxon>Magnetovibrio</taxon>
    </lineage>
</organism>
<dbReference type="GO" id="GO:0005737">
    <property type="term" value="C:cytoplasm"/>
    <property type="evidence" value="ECO:0007669"/>
    <property type="project" value="UniProtKB-SubCell"/>
</dbReference>
<dbReference type="GO" id="GO:0046872">
    <property type="term" value="F:metal ion binding"/>
    <property type="evidence" value="ECO:0007669"/>
    <property type="project" value="UniProtKB-KW"/>
</dbReference>
<dbReference type="Gene3D" id="3.40.50.300">
    <property type="entry name" value="P-loop containing nucleotide triphosphate hydrolases"/>
    <property type="match status" value="1"/>
</dbReference>
<keyword evidence="9" id="KW-0460">Magnesium</keyword>
<keyword evidence="4" id="KW-0963">Cytoplasm</keyword>
<name>A0A1E5QBH1_9PROT</name>
<dbReference type="GO" id="GO:0002949">
    <property type="term" value="P:tRNA threonylcarbamoyladenosine modification"/>
    <property type="evidence" value="ECO:0007669"/>
    <property type="project" value="InterPro"/>
</dbReference>
<reference evidence="12" key="1">
    <citation type="submission" date="2016-07" db="EMBL/GenBank/DDBJ databases">
        <authorList>
            <person name="Florea S."/>
            <person name="Webb J.S."/>
            <person name="Jaromczyk J."/>
            <person name="Schardl C.L."/>
        </authorList>
    </citation>
    <scope>NUCLEOTIDE SEQUENCE [LARGE SCALE GENOMIC DNA]</scope>
    <source>
        <strain evidence="12">MV-1</strain>
    </source>
</reference>
<dbReference type="Pfam" id="PF02367">
    <property type="entry name" value="TsaE"/>
    <property type="match status" value="1"/>
</dbReference>
<evidence type="ECO:0000313" key="12">
    <source>
        <dbReference type="Proteomes" id="UP000095347"/>
    </source>
</evidence>
<keyword evidence="7" id="KW-0547">Nucleotide-binding</keyword>
<keyword evidence="5" id="KW-0819">tRNA processing</keyword>
<dbReference type="InterPro" id="IPR027417">
    <property type="entry name" value="P-loop_NTPase"/>
</dbReference>
<evidence type="ECO:0000256" key="9">
    <source>
        <dbReference type="ARBA" id="ARBA00022842"/>
    </source>
</evidence>
<dbReference type="STRING" id="28181.BEN30_04400"/>
<accession>A0A1E5QBH1</accession>
<evidence type="ECO:0000256" key="3">
    <source>
        <dbReference type="ARBA" id="ARBA00019010"/>
    </source>
</evidence>
<dbReference type="PANTHER" id="PTHR33540">
    <property type="entry name" value="TRNA THREONYLCARBAMOYLADENOSINE BIOSYNTHESIS PROTEIN TSAE"/>
    <property type="match status" value="1"/>
</dbReference>
<keyword evidence="8" id="KW-0067">ATP-binding</keyword>
<dbReference type="InterPro" id="IPR003442">
    <property type="entry name" value="T6A_TsaE"/>
</dbReference>
<keyword evidence="11" id="KW-0808">Transferase</keyword>